<accession>A0ABR2Z580</accession>
<proteinExistence type="predicted"/>
<protein>
    <submittedName>
        <fullName evidence="2">Uncharacterized protein</fullName>
    </submittedName>
</protein>
<name>A0ABR2Z580_9AGAR</name>
<gene>
    <name evidence="2" type="ORF">AAF712_016688</name>
</gene>
<reference evidence="2 3" key="1">
    <citation type="submission" date="2024-05" db="EMBL/GenBank/DDBJ databases">
        <title>A draft genome resource for the thread blight pathogen Marasmius tenuissimus strain MS-2.</title>
        <authorList>
            <person name="Yulfo-Soto G.E."/>
            <person name="Baruah I.K."/>
            <person name="Amoako-Attah I."/>
            <person name="Bukari Y."/>
            <person name="Meinhardt L.W."/>
            <person name="Bailey B.A."/>
            <person name="Cohen S.P."/>
        </authorList>
    </citation>
    <scope>NUCLEOTIDE SEQUENCE [LARGE SCALE GENOMIC DNA]</scope>
    <source>
        <strain evidence="2 3">MS-2</strain>
    </source>
</reference>
<dbReference type="Proteomes" id="UP001437256">
    <property type="component" value="Unassembled WGS sequence"/>
</dbReference>
<feature type="signal peptide" evidence="1">
    <location>
        <begin position="1"/>
        <end position="18"/>
    </location>
</feature>
<feature type="chain" id="PRO_5046271142" evidence="1">
    <location>
        <begin position="19"/>
        <end position="97"/>
    </location>
</feature>
<evidence type="ECO:0000256" key="1">
    <source>
        <dbReference type="SAM" id="SignalP"/>
    </source>
</evidence>
<keyword evidence="1" id="KW-0732">Signal</keyword>
<dbReference type="EMBL" id="JBBXMP010001043">
    <property type="protein sequence ID" value="KAL0056706.1"/>
    <property type="molecule type" value="Genomic_DNA"/>
</dbReference>
<organism evidence="2 3">
    <name type="scientific">Marasmius tenuissimus</name>
    <dbReference type="NCBI Taxonomy" id="585030"/>
    <lineage>
        <taxon>Eukaryota</taxon>
        <taxon>Fungi</taxon>
        <taxon>Dikarya</taxon>
        <taxon>Basidiomycota</taxon>
        <taxon>Agaricomycotina</taxon>
        <taxon>Agaricomycetes</taxon>
        <taxon>Agaricomycetidae</taxon>
        <taxon>Agaricales</taxon>
        <taxon>Marasmiineae</taxon>
        <taxon>Marasmiaceae</taxon>
        <taxon>Marasmius</taxon>
    </lineage>
</organism>
<feature type="non-terminal residue" evidence="2">
    <location>
        <position position="97"/>
    </location>
</feature>
<keyword evidence="3" id="KW-1185">Reference proteome</keyword>
<sequence length="97" mass="9521">MQIKQLALIASVLPAVMAGVIPPITRREDLAIRQFNLAELIDKLGNQGRNALNGLLGGGNGQNGAGLGANLQLGASLGGQSGGSGGLNSGFGVSLGG</sequence>
<evidence type="ECO:0000313" key="3">
    <source>
        <dbReference type="Proteomes" id="UP001437256"/>
    </source>
</evidence>
<comment type="caution">
    <text evidence="2">The sequence shown here is derived from an EMBL/GenBank/DDBJ whole genome shotgun (WGS) entry which is preliminary data.</text>
</comment>
<evidence type="ECO:0000313" key="2">
    <source>
        <dbReference type="EMBL" id="KAL0056706.1"/>
    </source>
</evidence>